<organism evidence="2 3">
    <name type="scientific">Ganoderma sinense ZZ0214-1</name>
    <dbReference type="NCBI Taxonomy" id="1077348"/>
    <lineage>
        <taxon>Eukaryota</taxon>
        <taxon>Fungi</taxon>
        <taxon>Dikarya</taxon>
        <taxon>Basidiomycota</taxon>
        <taxon>Agaricomycotina</taxon>
        <taxon>Agaricomycetes</taxon>
        <taxon>Polyporales</taxon>
        <taxon>Polyporaceae</taxon>
        <taxon>Ganoderma</taxon>
    </lineage>
</organism>
<sequence length="176" mass="19456">MYTTSPSNPTARVARSAAGFLDLLHSDTVQISRSICGNPHQDAHSADSSATTPVPLYEPPPGRSSRDAPRRRHRSWNHTLPGNHSTNPSSRREKAAGDGAGMFLGSVLAGHLRPTPADDGSHLEGGDVVDEIQRAYEDVREKYEDGRAYYYGIVKRFEVPGEENEENGRGFWERQR</sequence>
<reference evidence="2 3" key="1">
    <citation type="journal article" date="2015" name="Sci. Rep.">
        <title>Chromosome-level genome map provides insights into diverse defense mechanisms in the medicinal fungus Ganoderma sinense.</title>
        <authorList>
            <person name="Zhu Y."/>
            <person name="Xu J."/>
            <person name="Sun C."/>
            <person name="Zhou S."/>
            <person name="Xu H."/>
            <person name="Nelson D.R."/>
            <person name="Qian J."/>
            <person name="Song J."/>
            <person name="Luo H."/>
            <person name="Xiang L."/>
            <person name="Li Y."/>
            <person name="Xu Z."/>
            <person name="Ji A."/>
            <person name="Wang L."/>
            <person name="Lu S."/>
            <person name="Hayward A."/>
            <person name="Sun W."/>
            <person name="Li X."/>
            <person name="Schwartz D.C."/>
            <person name="Wang Y."/>
            <person name="Chen S."/>
        </authorList>
    </citation>
    <scope>NUCLEOTIDE SEQUENCE [LARGE SCALE GENOMIC DNA]</scope>
    <source>
        <strain evidence="2 3">ZZ0214-1</strain>
    </source>
</reference>
<keyword evidence="3" id="KW-1185">Reference proteome</keyword>
<evidence type="ECO:0000313" key="3">
    <source>
        <dbReference type="Proteomes" id="UP000230002"/>
    </source>
</evidence>
<evidence type="ECO:0000313" key="2">
    <source>
        <dbReference type="EMBL" id="PIL22476.1"/>
    </source>
</evidence>
<feature type="compositionally biased region" description="Polar residues" evidence="1">
    <location>
        <begin position="77"/>
        <end position="89"/>
    </location>
</feature>
<comment type="caution">
    <text evidence="2">The sequence shown here is derived from an EMBL/GenBank/DDBJ whole genome shotgun (WGS) entry which is preliminary data.</text>
</comment>
<accession>A0A2G8RLT1</accession>
<feature type="region of interest" description="Disordered" evidence="1">
    <location>
        <begin position="35"/>
        <end position="100"/>
    </location>
</feature>
<dbReference type="Proteomes" id="UP000230002">
    <property type="component" value="Unassembled WGS sequence"/>
</dbReference>
<protein>
    <submittedName>
        <fullName evidence="2">Uncharacterized protein</fullName>
    </submittedName>
</protein>
<proteinExistence type="predicted"/>
<dbReference type="AlphaFoldDB" id="A0A2G8RLT1"/>
<name>A0A2G8RLT1_9APHY</name>
<dbReference type="OrthoDB" id="2647594at2759"/>
<evidence type="ECO:0000256" key="1">
    <source>
        <dbReference type="SAM" id="MobiDB-lite"/>
    </source>
</evidence>
<gene>
    <name evidence="2" type="ORF">GSI_15164</name>
</gene>
<dbReference type="EMBL" id="AYKW01000069">
    <property type="protein sequence ID" value="PIL22476.1"/>
    <property type="molecule type" value="Genomic_DNA"/>
</dbReference>